<dbReference type="InterPro" id="IPR010126">
    <property type="entry name" value="Esterase_phb"/>
</dbReference>
<comment type="caution">
    <text evidence="9">The sequence shown here is derived from an EMBL/GenBank/DDBJ whole genome shotgun (WGS) entry which is preliminary data.</text>
</comment>
<keyword evidence="2" id="KW-0719">Serine esterase</keyword>
<organism evidence="9 10">
    <name type="scientific">Sporothrix bragantina</name>
    <dbReference type="NCBI Taxonomy" id="671064"/>
    <lineage>
        <taxon>Eukaryota</taxon>
        <taxon>Fungi</taxon>
        <taxon>Dikarya</taxon>
        <taxon>Ascomycota</taxon>
        <taxon>Pezizomycotina</taxon>
        <taxon>Sordariomycetes</taxon>
        <taxon>Sordariomycetidae</taxon>
        <taxon>Ophiostomatales</taxon>
        <taxon>Ophiostomataceae</taxon>
        <taxon>Sporothrix</taxon>
    </lineage>
</organism>
<reference evidence="9 10" key="1">
    <citation type="submission" date="2024-01" db="EMBL/GenBank/DDBJ databases">
        <authorList>
            <person name="Allen C."/>
            <person name="Tagirdzhanova G."/>
        </authorList>
    </citation>
    <scope>NUCLEOTIDE SEQUENCE [LARGE SCALE GENOMIC DNA]</scope>
</reference>
<keyword evidence="4" id="KW-0732">Signal</keyword>
<dbReference type="PANTHER" id="PTHR43037:SF3">
    <property type="entry name" value="FERULOYL ESTERASE B"/>
    <property type="match status" value="1"/>
</dbReference>
<dbReference type="InterPro" id="IPR029058">
    <property type="entry name" value="AB_hydrolase_fold"/>
</dbReference>
<name>A0ABP0CVQ8_9PEZI</name>
<dbReference type="Pfam" id="PF10503">
    <property type="entry name" value="Esterase_PHB"/>
    <property type="match status" value="1"/>
</dbReference>
<evidence type="ECO:0000256" key="4">
    <source>
        <dbReference type="ARBA" id="ARBA00022729"/>
    </source>
</evidence>
<evidence type="ECO:0000256" key="7">
    <source>
        <dbReference type="ARBA" id="ARBA00023277"/>
    </source>
</evidence>
<dbReference type="Proteomes" id="UP001642406">
    <property type="component" value="Unassembled WGS sequence"/>
</dbReference>
<dbReference type="NCBIfam" id="TIGR01840">
    <property type="entry name" value="esterase_phb"/>
    <property type="match status" value="1"/>
</dbReference>
<dbReference type="PANTHER" id="PTHR43037">
    <property type="entry name" value="UNNAMED PRODUCT-RELATED"/>
    <property type="match status" value="1"/>
</dbReference>
<accession>A0ABP0CVQ8</accession>
<keyword evidence="8" id="KW-0624">Polysaccharide degradation</keyword>
<dbReference type="Gene3D" id="3.40.50.1820">
    <property type="entry name" value="alpha/beta hydrolase"/>
    <property type="match status" value="1"/>
</dbReference>
<keyword evidence="5" id="KW-0378">Hydrolase</keyword>
<keyword evidence="7" id="KW-0119">Carbohydrate metabolism</keyword>
<dbReference type="EMBL" id="CAWUHC010000154">
    <property type="protein sequence ID" value="CAK7236209.1"/>
    <property type="molecule type" value="Genomic_DNA"/>
</dbReference>
<evidence type="ECO:0000256" key="5">
    <source>
        <dbReference type="ARBA" id="ARBA00022801"/>
    </source>
</evidence>
<gene>
    <name evidence="9" type="ORF">SBRCBS47491_009560</name>
</gene>
<evidence type="ECO:0000256" key="1">
    <source>
        <dbReference type="ARBA" id="ARBA00004613"/>
    </source>
</evidence>
<evidence type="ECO:0008006" key="11">
    <source>
        <dbReference type="Google" id="ProtNLM"/>
    </source>
</evidence>
<keyword evidence="3" id="KW-0964">Secreted</keyword>
<proteinExistence type="predicted"/>
<dbReference type="InterPro" id="IPR050955">
    <property type="entry name" value="Plant_Biomass_Hydrol_Est"/>
</dbReference>
<dbReference type="SUPFAM" id="SSF53474">
    <property type="entry name" value="alpha/beta-Hydrolases"/>
    <property type="match status" value="1"/>
</dbReference>
<evidence type="ECO:0000256" key="8">
    <source>
        <dbReference type="ARBA" id="ARBA00023326"/>
    </source>
</evidence>
<protein>
    <recommendedName>
        <fullName evidence="11">Carboxylic ester hydrolase</fullName>
    </recommendedName>
</protein>
<comment type="subcellular location">
    <subcellularLocation>
        <location evidence="1">Secreted</location>
    </subcellularLocation>
</comment>
<evidence type="ECO:0000313" key="10">
    <source>
        <dbReference type="Proteomes" id="UP001642406"/>
    </source>
</evidence>
<evidence type="ECO:0000256" key="3">
    <source>
        <dbReference type="ARBA" id="ARBA00022525"/>
    </source>
</evidence>
<evidence type="ECO:0000256" key="2">
    <source>
        <dbReference type="ARBA" id="ARBA00022487"/>
    </source>
</evidence>
<evidence type="ECO:0000256" key="6">
    <source>
        <dbReference type="ARBA" id="ARBA00023180"/>
    </source>
</evidence>
<keyword evidence="6" id="KW-0325">Glycoprotein</keyword>
<keyword evidence="10" id="KW-1185">Reference proteome</keyword>
<evidence type="ECO:0000313" key="9">
    <source>
        <dbReference type="EMBL" id="CAK7236209.1"/>
    </source>
</evidence>
<sequence>MSLQKIGASLIAQSNEANLGLATLNLDFSIIKVEAPAEFKALQNELSVARQNAAEDGMPHVTARKIGALFHDWIPRTPHLIKAYGKRSVEIAQCRTVNPKPTKADGAFAEHVGIDGTGIWAAATSGAHAIAVYLLACMLARMWSPSEATAIWDELVQERKKELAAINDTDSLYEQSRHTSRISIPREDLAQWDASARAWLRAADEAMSKKQKQLMLILNNVELPVSTSPGLLKSVQQVWVSAMTTVDLLVQGVAQSIEDGSVLLGLSSWHIYPDMLILGSLPQQTQVDQNDTLVHPGGILTIGLHIQSPLYHGVYWSLSLSHLRYYGGPVVVEGSLDTQGNHVTIYELWQVAVGSLTKRWAMDNQDMASLLVKLYDYIAPNANAFSDGNVQYWLYYIARAVEPLRSADSTARTSCIQFMKYGERPGDPARIALYATKFPNEDIESSTITPWDPKTRCITPEILDTALNRRLLDSTKLIKYMNTFVDNKSRRNFLTSLRALATVDKIYNMLPGALAAIEVTSSPLCDTAWIPPSLPKERQLLQFRFSAIPADIGTTFSCIAFFHSGSLAIDPKGLNNVIAMATVAALFASAWAGKTTSVTDWGDNPSKLPAMLVYTPDKVAEKPPIIVALHPCGGTGQMYMGMTPLPSLADKIGFVLLYPTSNAQQGMNCWDANTAKSLTHGGGGDSQGIVGMVAWALKTFSGDSSKVFVVGDSSGAMESNVLAATYPEVFAGAASYSGVPAACWAGSPISTPLSSDLSCPLGEKASTYTPQQWADLARGCYPGYNGTRPRMMVVHGTADTAVVISLLKAQLDQWSEVLGVAFSKNVSNDPIPNWKKIVYGDGTKLVGYEVQGGGHMPAFQGEETLRFFGLM</sequence>